<name>A0AAP0NYZ8_9MAGN</name>
<dbReference type="EMBL" id="JBBNAF010000008">
    <property type="protein sequence ID" value="KAK9121391.1"/>
    <property type="molecule type" value="Genomic_DNA"/>
</dbReference>
<reference evidence="2 3" key="1">
    <citation type="submission" date="2024-01" db="EMBL/GenBank/DDBJ databases">
        <title>Genome assemblies of Stephania.</title>
        <authorList>
            <person name="Yang L."/>
        </authorList>
    </citation>
    <scope>NUCLEOTIDE SEQUENCE [LARGE SCALE GENOMIC DNA]</scope>
    <source>
        <strain evidence="2">YNDBR</strain>
        <tissue evidence="2">Leaf</tissue>
    </source>
</reference>
<dbReference type="Proteomes" id="UP001420932">
    <property type="component" value="Unassembled WGS sequence"/>
</dbReference>
<proteinExistence type="predicted"/>
<dbReference type="PANTHER" id="PTHR33476">
    <property type="entry name" value="EMB|CAB62613.1"/>
    <property type="match status" value="1"/>
</dbReference>
<dbReference type="GO" id="GO:0008356">
    <property type="term" value="P:asymmetric cell division"/>
    <property type="evidence" value="ECO:0007669"/>
    <property type="project" value="InterPro"/>
</dbReference>
<gene>
    <name evidence="2" type="ORF">Syun_019008</name>
</gene>
<comment type="caution">
    <text evidence="2">The sequence shown here is derived from an EMBL/GenBank/DDBJ whole genome shotgun (WGS) entry which is preliminary data.</text>
</comment>
<accession>A0AAP0NYZ8</accession>
<organism evidence="2 3">
    <name type="scientific">Stephania yunnanensis</name>
    <dbReference type="NCBI Taxonomy" id="152371"/>
    <lineage>
        <taxon>Eukaryota</taxon>
        <taxon>Viridiplantae</taxon>
        <taxon>Streptophyta</taxon>
        <taxon>Embryophyta</taxon>
        <taxon>Tracheophyta</taxon>
        <taxon>Spermatophyta</taxon>
        <taxon>Magnoliopsida</taxon>
        <taxon>Ranunculales</taxon>
        <taxon>Menispermaceae</taxon>
        <taxon>Menispermoideae</taxon>
        <taxon>Cissampelideae</taxon>
        <taxon>Stephania</taxon>
    </lineage>
</organism>
<evidence type="ECO:0000313" key="3">
    <source>
        <dbReference type="Proteomes" id="UP001420932"/>
    </source>
</evidence>
<dbReference type="AlphaFoldDB" id="A0AAP0NYZ8"/>
<dbReference type="PANTHER" id="PTHR33476:SF22">
    <property type="entry name" value="PROTEIN POLAR LOCALIZATION DURING ASYMMETRIC DIVISION AND REDISTRIBUTION"/>
    <property type="match status" value="1"/>
</dbReference>
<keyword evidence="3" id="KW-1185">Reference proteome</keyword>
<sequence>MRSNTTRGSAGRRKNKREKSNDANPSTNKKSSLRGLGNVNSLTDQTLALASGRDMEVPFNVGVGFGLMYLVAPYKSKFNKITELKTQMEVLAQDVRNGVFTKHETTSTSTPPRTNTNFRFSAFHNNQKHSTAEMEEELIGADKIEAELELEFEHLQLNFKSEDYDLKQQNNEMPVVDHSGNVAVATNGVACDDDELIEIDKIHEGDEGAYTCNYEGGVSPREVERRLHLVLETRQQERIAELEYTLECSEKRFHQKEIDASWWKDIAHLISQHISSKSEYLSR</sequence>
<evidence type="ECO:0000313" key="2">
    <source>
        <dbReference type="EMBL" id="KAK9121391.1"/>
    </source>
</evidence>
<dbReference type="InterPro" id="IPR040348">
    <property type="entry name" value="POLAR-like"/>
</dbReference>
<feature type="region of interest" description="Disordered" evidence="1">
    <location>
        <begin position="1"/>
        <end position="38"/>
    </location>
</feature>
<protein>
    <submittedName>
        <fullName evidence="2">Uncharacterized protein</fullName>
    </submittedName>
</protein>
<evidence type="ECO:0000256" key="1">
    <source>
        <dbReference type="SAM" id="MobiDB-lite"/>
    </source>
</evidence>